<reference evidence="3" key="1">
    <citation type="journal article" date="2019" name="Int. J. Syst. Evol. Microbiol.">
        <title>The Global Catalogue of Microorganisms (GCM) 10K type strain sequencing project: providing services to taxonomists for standard genome sequencing and annotation.</title>
        <authorList>
            <consortium name="The Broad Institute Genomics Platform"/>
            <consortium name="The Broad Institute Genome Sequencing Center for Infectious Disease"/>
            <person name="Wu L."/>
            <person name="Ma J."/>
        </authorList>
    </citation>
    <scope>NUCLEOTIDE SEQUENCE [LARGE SCALE GENOMIC DNA]</scope>
    <source>
        <strain evidence="3">CGMCC 4.7397</strain>
    </source>
</reference>
<keyword evidence="1" id="KW-1133">Transmembrane helix</keyword>
<feature type="transmembrane region" description="Helical" evidence="1">
    <location>
        <begin position="402"/>
        <end position="426"/>
    </location>
</feature>
<organism evidence="2 3">
    <name type="scientific">Pseudonocardia lutea</name>
    <dbReference type="NCBI Taxonomy" id="2172015"/>
    <lineage>
        <taxon>Bacteria</taxon>
        <taxon>Bacillati</taxon>
        <taxon>Actinomycetota</taxon>
        <taxon>Actinomycetes</taxon>
        <taxon>Pseudonocardiales</taxon>
        <taxon>Pseudonocardiaceae</taxon>
        <taxon>Pseudonocardia</taxon>
    </lineage>
</organism>
<feature type="transmembrane region" description="Helical" evidence="1">
    <location>
        <begin position="462"/>
        <end position="480"/>
    </location>
</feature>
<gene>
    <name evidence="2" type="ORF">ACFQH9_29860</name>
</gene>
<feature type="transmembrane region" description="Helical" evidence="1">
    <location>
        <begin position="161"/>
        <end position="183"/>
    </location>
</feature>
<feature type="transmembrane region" description="Helical" evidence="1">
    <location>
        <begin position="219"/>
        <end position="235"/>
    </location>
</feature>
<protein>
    <submittedName>
        <fullName evidence="2">Uncharacterized protein</fullName>
    </submittedName>
</protein>
<feature type="transmembrane region" description="Helical" evidence="1">
    <location>
        <begin position="433"/>
        <end position="450"/>
    </location>
</feature>
<feature type="transmembrane region" description="Helical" evidence="1">
    <location>
        <begin position="292"/>
        <end position="311"/>
    </location>
</feature>
<feature type="transmembrane region" description="Helical" evidence="1">
    <location>
        <begin position="99"/>
        <end position="116"/>
    </location>
</feature>
<sequence length="490" mass="51172">MSRTPFVPGPRRAGRLAPELAEAATSATHPAEVAVTLESVGINDRVARERYGARDVFALAEYAGVATAGRPRTEPEADPPPAFALAHGPGASRWFHVRGLLYAIPALVALALLPAGDHVESGLLLGGLALSWALGYGVSYLAWSYLGALDVPAAHRFLRRAILAGAAAATVVAVVAVFGSLVWTMTMQVTLGTVALLVGQTIYLLSAATLLMTGNEARLLIALVPAGVGAVVGTVDGEIAAPLAGPAEPGRGWELGWLAATVVLALVFAVLATRRAARPKQPLPRTTYVDAVLQVAYGLMIAVLVLYPALFELVVSNYDSLPLSVTLAALPLVLGMGVAETLLHDHRAAAARLLAASGTTAEFARRMRRAMLRAHLQFTAALAAITVALGGLSAALFDLDDIRYVVLGVDYLILGTAVFSGMVLNLLGRIETVLRTAGGAVAALLAFQLLADHDVRDVTAILWQAAVATVLLVVHAVLVRRHAGTPVHHR</sequence>
<evidence type="ECO:0000313" key="2">
    <source>
        <dbReference type="EMBL" id="MFC5952477.1"/>
    </source>
</evidence>
<keyword evidence="1" id="KW-0812">Transmembrane</keyword>
<comment type="caution">
    <text evidence="2">The sequence shown here is derived from an EMBL/GenBank/DDBJ whole genome shotgun (WGS) entry which is preliminary data.</text>
</comment>
<evidence type="ECO:0000256" key="1">
    <source>
        <dbReference type="SAM" id="Phobius"/>
    </source>
</evidence>
<feature type="transmembrane region" description="Helical" evidence="1">
    <location>
        <begin position="323"/>
        <end position="343"/>
    </location>
</feature>
<dbReference type="Proteomes" id="UP001596119">
    <property type="component" value="Unassembled WGS sequence"/>
</dbReference>
<evidence type="ECO:0000313" key="3">
    <source>
        <dbReference type="Proteomes" id="UP001596119"/>
    </source>
</evidence>
<proteinExistence type="predicted"/>
<keyword evidence="3" id="KW-1185">Reference proteome</keyword>
<dbReference type="RefSeq" id="WP_379571404.1">
    <property type="nucleotide sequence ID" value="NZ_JBHSQK010000108.1"/>
</dbReference>
<feature type="transmembrane region" description="Helical" evidence="1">
    <location>
        <begin position="122"/>
        <end position="149"/>
    </location>
</feature>
<feature type="transmembrane region" description="Helical" evidence="1">
    <location>
        <begin position="255"/>
        <end position="272"/>
    </location>
</feature>
<keyword evidence="1" id="KW-0472">Membrane</keyword>
<dbReference type="EMBL" id="JBHSQK010000108">
    <property type="protein sequence ID" value="MFC5952477.1"/>
    <property type="molecule type" value="Genomic_DNA"/>
</dbReference>
<feature type="transmembrane region" description="Helical" evidence="1">
    <location>
        <begin position="189"/>
        <end position="212"/>
    </location>
</feature>
<accession>A0ABW1IFU4</accession>
<name>A0ABW1IFU4_9PSEU</name>
<feature type="transmembrane region" description="Helical" evidence="1">
    <location>
        <begin position="375"/>
        <end position="396"/>
    </location>
</feature>